<dbReference type="GO" id="GO:0071111">
    <property type="term" value="F:cyclic-guanylate-specific phosphodiesterase activity"/>
    <property type="evidence" value="ECO:0007669"/>
    <property type="project" value="InterPro"/>
</dbReference>
<dbReference type="CDD" id="cd01948">
    <property type="entry name" value="EAL"/>
    <property type="match status" value="1"/>
</dbReference>
<dbReference type="PROSITE" id="PS50883">
    <property type="entry name" value="EAL"/>
    <property type="match status" value="1"/>
</dbReference>
<evidence type="ECO:0000313" key="2">
    <source>
        <dbReference type="EMBL" id="MBJ3761347.1"/>
    </source>
</evidence>
<sequence>MSFDSLPADSLLSTPGAALADPLSVAIQARDRDVIKMVERAVADDNVMLAFQPIVPSGRHDRPAFYEGLIRLLDDSGRIIPAKDFISHVEERELGRRIDCLSIKYGLETLRQRPKLRLSINLSARSIGYTPWLDALDRGLLADPTIGERLILEITESSAITVPQAVGEFIDTYQRRGVSFAIDDFGSGYTSMRYLKDLYFDILKIDGQFIRGIADSPDNQALVKAIVSIGRHFDMVTIAEQVESARDAEMLHDIDVDCLQGYYFGAPTIRPRWEPCEQESQVG</sequence>
<accession>A0A934IBC6</accession>
<comment type="caution">
    <text evidence="2">The sequence shown here is derived from an EMBL/GenBank/DDBJ whole genome shotgun (WGS) entry which is preliminary data.</text>
</comment>
<reference evidence="2" key="1">
    <citation type="submission" date="2020-12" db="EMBL/GenBank/DDBJ databases">
        <title>Bacterial taxonomy.</title>
        <authorList>
            <person name="Pan X."/>
        </authorList>
    </citation>
    <scope>NUCLEOTIDE SEQUENCE</scope>
    <source>
        <strain evidence="2">KCTC 52957</strain>
    </source>
</reference>
<dbReference type="RefSeq" id="WP_198914518.1">
    <property type="nucleotide sequence ID" value="NZ_JAEKPD010000001.1"/>
</dbReference>
<evidence type="ECO:0000259" key="1">
    <source>
        <dbReference type="PROSITE" id="PS50883"/>
    </source>
</evidence>
<name>A0A934IBC6_9RHOB</name>
<proteinExistence type="predicted"/>
<feature type="domain" description="EAL" evidence="1">
    <location>
        <begin position="31"/>
        <end position="281"/>
    </location>
</feature>
<dbReference type="EMBL" id="JAEKPD010000001">
    <property type="protein sequence ID" value="MBJ3761347.1"/>
    <property type="molecule type" value="Genomic_DNA"/>
</dbReference>
<dbReference type="InterPro" id="IPR050706">
    <property type="entry name" value="Cyclic-di-GMP_PDE-like"/>
</dbReference>
<dbReference type="InterPro" id="IPR001633">
    <property type="entry name" value="EAL_dom"/>
</dbReference>
<gene>
    <name evidence="2" type="ORF">ILP92_01090</name>
</gene>
<dbReference type="PANTHER" id="PTHR33121">
    <property type="entry name" value="CYCLIC DI-GMP PHOSPHODIESTERASE PDEF"/>
    <property type="match status" value="1"/>
</dbReference>
<keyword evidence="3" id="KW-1185">Reference proteome</keyword>
<dbReference type="Gene3D" id="3.20.20.450">
    <property type="entry name" value="EAL domain"/>
    <property type="match status" value="1"/>
</dbReference>
<dbReference type="PANTHER" id="PTHR33121:SF79">
    <property type="entry name" value="CYCLIC DI-GMP PHOSPHODIESTERASE PDED-RELATED"/>
    <property type="match status" value="1"/>
</dbReference>
<dbReference type="InterPro" id="IPR035919">
    <property type="entry name" value="EAL_sf"/>
</dbReference>
<dbReference type="SMART" id="SM00052">
    <property type="entry name" value="EAL"/>
    <property type="match status" value="1"/>
</dbReference>
<dbReference type="Proteomes" id="UP000642488">
    <property type="component" value="Unassembled WGS sequence"/>
</dbReference>
<organism evidence="2 3">
    <name type="scientific">Palleronia pontilimi</name>
    <dbReference type="NCBI Taxonomy" id="1964209"/>
    <lineage>
        <taxon>Bacteria</taxon>
        <taxon>Pseudomonadati</taxon>
        <taxon>Pseudomonadota</taxon>
        <taxon>Alphaproteobacteria</taxon>
        <taxon>Rhodobacterales</taxon>
        <taxon>Roseobacteraceae</taxon>
        <taxon>Palleronia</taxon>
    </lineage>
</organism>
<dbReference type="Pfam" id="PF00563">
    <property type="entry name" value="EAL"/>
    <property type="match status" value="1"/>
</dbReference>
<dbReference type="AlphaFoldDB" id="A0A934IBC6"/>
<dbReference type="SUPFAM" id="SSF141868">
    <property type="entry name" value="EAL domain-like"/>
    <property type="match status" value="1"/>
</dbReference>
<evidence type="ECO:0000313" key="3">
    <source>
        <dbReference type="Proteomes" id="UP000642488"/>
    </source>
</evidence>
<protein>
    <submittedName>
        <fullName evidence="2">EAL domain-containing protein</fullName>
    </submittedName>
</protein>